<evidence type="ECO:0000259" key="3">
    <source>
        <dbReference type="PROSITE" id="PS50206"/>
    </source>
</evidence>
<organism evidence="4 5">
    <name type="scientific">Candidatus Nitrospira allomarina</name>
    <dbReference type="NCBI Taxonomy" id="3020900"/>
    <lineage>
        <taxon>Bacteria</taxon>
        <taxon>Pseudomonadati</taxon>
        <taxon>Nitrospirota</taxon>
        <taxon>Nitrospiria</taxon>
        <taxon>Nitrospirales</taxon>
        <taxon>Nitrospiraceae</taxon>
        <taxon>Nitrospira</taxon>
    </lineage>
</organism>
<dbReference type="PANTHER" id="PTHR43855:SF1">
    <property type="entry name" value="THIOSULFATE SULFURTRANSFERASE"/>
    <property type="match status" value="1"/>
</dbReference>
<reference evidence="4 5" key="1">
    <citation type="submission" date="2023-01" db="EMBL/GenBank/DDBJ databases">
        <title>Cultivation and genomic characterization of new, ubiquitous marine nitrite-oxidizing bacteria from the Nitrospirales.</title>
        <authorList>
            <person name="Mueller A.J."/>
            <person name="Daebeler A."/>
            <person name="Herbold C.W."/>
            <person name="Kirkegaard R.H."/>
            <person name="Daims H."/>
        </authorList>
    </citation>
    <scope>NUCLEOTIDE SEQUENCE [LARGE SCALE GENOMIC DNA]</scope>
    <source>
        <strain evidence="4 5">VA</strain>
    </source>
</reference>
<sequence>MAENFFIDTESLAQNLGREDLVILDVRGRAAYSSHIPGAVHSTWHEYSDPSAVAKGVLDPDLGRIEQRLRALGINQSSDVVIYCNPFDNWGDEGRMFWMLTYLGHPSVRILDGGWVKWTAEQRPFEHEAIQPKPGDFAVKANPDLIVNKDGLKKLVKGPHPDTIILDARSVEEYAGKEIDGLPRAGHIPSAINIPWNRFLQRDATVKPPEQVRKIFEDHGLRDNQEIMTYCLGGVRAAWVFCLLRYVGFPRVKVYPGSWWEWSRDFAAPAEKDVKLLYRVTNQDQMRTS</sequence>
<dbReference type="EMBL" id="CP116967">
    <property type="protein sequence ID" value="WNM59649.1"/>
    <property type="molecule type" value="Genomic_DNA"/>
</dbReference>
<dbReference type="PROSITE" id="PS00683">
    <property type="entry name" value="RHODANESE_2"/>
    <property type="match status" value="1"/>
</dbReference>
<protein>
    <recommendedName>
        <fullName evidence="2">Sulfurtransferase</fullName>
    </recommendedName>
</protein>
<gene>
    <name evidence="4" type="ORF">PP769_07810</name>
</gene>
<dbReference type="InterPro" id="IPR036873">
    <property type="entry name" value="Rhodanese-like_dom_sf"/>
</dbReference>
<dbReference type="SMART" id="SM00450">
    <property type="entry name" value="RHOD"/>
    <property type="match status" value="2"/>
</dbReference>
<evidence type="ECO:0000313" key="4">
    <source>
        <dbReference type="EMBL" id="WNM59649.1"/>
    </source>
</evidence>
<evidence type="ECO:0000313" key="5">
    <source>
        <dbReference type="Proteomes" id="UP001302719"/>
    </source>
</evidence>
<dbReference type="KEGG" id="nall:PP769_07810"/>
<accession>A0AA96GCN6</accession>
<dbReference type="SUPFAM" id="SSF52821">
    <property type="entry name" value="Rhodanese/Cell cycle control phosphatase"/>
    <property type="match status" value="2"/>
</dbReference>
<dbReference type="InterPro" id="IPR001763">
    <property type="entry name" value="Rhodanese-like_dom"/>
</dbReference>
<dbReference type="PROSITE" id="PS50206">
    <property type="entry name" value="RHODANESE_3"/>
    <property type="match status" value="2"/>
</dbReference>
<feature type="domain" description="Rhodanese" evidence="3">
    <location>
        <begin position="17"/>
        <end position="127"/>
    </location>
</feature>
<feature type="domain" description="Rhodanese" evidence="3">
    <location>
        <begin position="159"/>
        <end position="271"/>
    </location>
</feature>
<proteinExistence type="predicted"/>
<dbReference type="AlphaFoldDB" id="A0AA96GCN6"/>
<keyword evidence="2" id="KW-0808">Transferase</keyword>
<evidence type="ECO:0000256" key="2">
    <source>
        <dbReference type="RuleBase" id="RU000507"/>
    </source>
</evidence>
<keyword evidence="5" id="KW-1185">Reference proteome</keyword>
<dbReference type="CDD" id="cd01448">
    <property type="entry name" value="TST_Repeat_1"/>
    <property type="match status" value="1"/>
</dbReference>
<name>A0AA96GCN6_9BACT</name>
<evidence type="ECO:0000256" key="1">
    <source>
        <dbReference type="ARBA" id="ARBA00022737"/>
    </source>
</evidence>
<dbReference type="Gene3D" id="3.40.250.10">
    <property type="entry name" value="Rhodanese-like domain"/>
    <property type="match status" value="2"/>
</dbReference>
<dbReference type="InterPro" id="IPR051126">
    <property type="entry name" value="Thiosulfate_sulfurtransferase"/>
</dbReference>
<dbReference type="PANTHER" id="PTHR43855">
    <property type="entry name" value="THIOSULFATE SULFURTRANSFERASE"/>
    <property type="match status" value="1"/>
</dbReference>
<dbReference type="GO" id="GO:0004792">
    <property type="term" value="F:thiosulfate-cyanide sulfurtransferase activity"/>
    <property type="evidence" value="ECO:0007669"/>
    <property type="project" value="InterPro"/>
</dbReference>
<dbReference type="Proteomes" id="UP001302719">
    <property type="component" value="Chromosome"/>
</dbReference>
<dbReference type="InterPro" id="IPR001307">
    <property type="entry name" value="Thiosulphate_STrfase_CS"/>
</dbReference>
<dbReference type="RefSeq" id="WP_312646438.1">
    <property type="nucleotide sequence ID" value="NZ_CP116967.1"/>
</dbReference>
<keyword evidence="1" id="KW-0677">Repeat</keyword>
<dbReference type="Pfam" id="PF00581">
    <property type="entry name" value="Rhodanese"/>
    <property type="match status" value="2"/>
</dbReference>
<dbReference type="CDD" id="cd01449">
    <property type="entry name" value="TST_Repeat_2"/>
    <property type="match status" value="1"/>
</dbReference>